<gene>
    <name evidence="3" type="ORF">D8M05_12450</name>
</gene>
<evidence type="ECO:0000313" key="3">
    <source>
        <dbReference type="EMBL" id="RKQ14677.1"/>
    </source>
</evidence>
<dbReference type="Proteomes" id="UP000281813">
    <property type="component" value="Unassembled WGS sequence"/>
</dbReference>
<dbReference type="EMBL" id="RBZO01000019">
    <property type="protein sequence ID" value="RKQ14677.1"/>
    <property type="molecule type" value="Genomic_DNA"/>
</dbReference>
<feature type="compositionally biased region" description="Low complexity" evidence="1">
    <location>
        <begin position="172"/>
        <end position="191"/>
    </location>
</feature>
<proteinExistence type="predicted"/>
<evidence type="ECO:0000313" key="4">
    <source>
        <dbReference type="Proteomes" id="UP000281813"/>
    </source>
</evidence>
<protein>
    <submittedName>
        <fullName evidence="3">DUF4247 domain-containing protein</fullName>
    </submittedName>
</protein>
<sequence length="200" mass="21880">MFFSIALLFSIIFLSACSLDSSSRGMSQEISITADEVPGELDKQTIISSITSSPSTEIDDIIEVNFPLVDTFSDNNESAEIYATTQFTLSELANVLEEATNPTEVSDEIDDQQIFIYPDAFLTLAPSVDDDKVLLIEVASETYVRNNYSPSFLQTYFAIRLLDDMFGSNWSRSKSSDSSGSGSTLRGNTTFRGGGFGFGK</sequence>
<accession>A0A494YWT0</accession>
<feature type="region of interest" description="Disordered" evidence="1">
    <location>
        <begin position="172"/>
        <end position="200"/>
    </location>
</feature>
<keyword evidence="2" id="KW-0732">Signal</keyword>
<evidence type="ECO:0000256" key="1">
    <source>
        <dbReference type="SAM" id="MobiDB-lite"/>
    </source>
</evidence>
<feature type="signal peptide" evidence="2">
    <location>
        <begin position="1"/>
        <end position="18"/>
    </location>
</feature>
<dbReference type="AlphaFoldDB" id="A0A494YWT0"/>
<comment type="caution">
    <text evidence="3">The sequence shown here is derived from an EMBL/GenBank/DDBJ whole genome shotgun (WGS) entry which is preliminary data.</text>
</comment>
<evidence type="ECO:0000256" key="2">
    <source>
        <dbReference type="SAM" id="SignalP"/>
    </source>
</evidence>
<dbReference type="Pfam" id="PF14042">
    <property type="entry name" value="DUF4247"/>
    <property type="match status" value="1"/>
</dbReference>
<keyword evidence="4" id="KW-1185">Reference proteome</keyword>
<dbReference type="InterPro" id="IPR025341">
    <property type="entry name" value="DUF4247"/>
</dbReference>
<feature type="chain" id="PRO_5038860372" evidence="2">
    <location>
        <begin position="19"/>
        <end position="200"/>
    </location>
</feature>
<dbReference type="OrthoDB" id="2967172at2"/>
<reference evidence="3 4" key="1">
    <citation type="journal article" date="2015" name="Antonie Van Leeuwenhoek">
        <title>Oceanobacillus bengalensis sp. nov., a bacterium isolated from seawater of the Bay of Bengal.</title>
        <authorList>
            <person name="Yongchang O."/>
            <person name="Xiang W."/>
            <person name="Wang G."/>
        </authorList>
    </citation>
    <scope>NUCLEOTIDE SEQUENCE [LARGE SCALE GENOMIC DNA]</scope>
    <source>
        <strain evidence="3 4">MCCC 1K00260</strain>
    </source>
</reference>
<organism evidence="3 4">
    <name type="scientific">Oceanobacillus bengalensis</name>
    <dbReference type="NCBI Taxonomy" id="1435466"/>
    <lineage>
        <taxon>Bacteria</taxon>
        <taxon>Bacillati</taxon>
        <taxon>Bacillota</taxon>
        <taxon>Bacilli</taxon>
        <taxon>Bacillales</taxon>
        <taxon>Bacillaceae</taxon>
        <taxon>Oceanobacillus</taxon>
    </lineage>
</organism>
<name>A0A494YWT0_9BACI</name>